<evidence type="ECO:0000313" key="2">
    <source>
        <dbReference type="Proteomes" id="UP000720508"/>
    </source>
</evidence>
<dbReference type="Proteomes" id="UP000720508">
    <property type="component" value="Unassembled WGS sequence"/>
</dbReference>
<keyword evidence="2" id="KW-1185">Reference proteome</keyword>
<name>A0ABS6CAN7_9ACTN</name>
<organism evidence="1 2">
    <name type="scientific">Streptomyces niphimycinicus</name>
    <dbReference type="NCBI Taxonomy" id="2842201"/>
    <lineage>
        <taxon>Bacteria</taxon>
        <taxon>Bacillati</taxon>
        <taxon>Actinomycetota</taxon>
        <taxon>Actinomycetes</taxon>
        <taxon>Kitasatosporales</taxon>
        <taxon>Streptomycetaceae</taxon>
        <taxon>Streptomyces</taxon>
    </lineage>
</organism>
<protein>
    <recommendedName>
        <fullName evidence="3">DUF5753 domain-containing protein</fullName>
    </recommendedName>
</protein>
<evidence type="ECO:0000313" key="1">
    <source>
        <dbReference type="EMBL" id="MBU3863962.1"/>
    </source>
</evidence>
<proteinExistence type="predicted"/>
<accession>A0ABS6CAN7</accession>
<sequence>MATFRGLPDDGLSASVKITAPDEVVQHLKAFGELHQHAVYGAEARALILKAIEAIEALH</sequence>
<gene>
    <name evidence="1" type="ORF">KN815_07660</name>
</gene>
<reference evidence="1 2" key="1">
    <citation type="submission" date="2021-06" db="EMBL/GenBank/DDBJ databases">
        <authorList>
            <person name="Pan X."/>
        </authorList>
    </citation>
    <scope>NUCLEOTIDE SEQUENCE [LARGE SCALE GENOMIC DNA]</scope>
    <source>
        <strain evidence="1 2">4503</strain>
    </source>
</reference>
<dbReference type="EMBL" id="JAHLEM010000059">
    <property type="protein sequence ID" value="MBU3863962.1"/>
    <property type="molecule type" value="Genomic_DNA"/>
</dbReference>
<comment type="caution">
    <text evidence="1">The sequence shown here is derived from an EMBL/GenBank/DDBJ whole genome shotgun (WGS) entry which is preliminary data.</text>
</comment>
<evidence type="ECO:0008006" key="3">
    <source>
        <dbReference type="Google" id="ProtNLM"/>
    </source>
</evidence>